<comment type="caution">
    <text evidence="1">The sequence shown here is derived from an EMBL/GenBank/DDBJ whole genome shotgun (WGS) entry which is preliminary data.</text>
</comment>
<evidence type="ECO:0000313" key="2">
    <source>
        <dbReference type="Proteomes" id="UP001303760"/>
    </source>
</evidence>
<dbReference type="Proteomes" id="UP001303760">
    <property type="component" value="Unassembled WGS sequence"/>
</dbReference>
<dbReference type="EMBL" id="MU860089">
    <property type="protein sequence ID" value="KAK4238598.1"/>
    <property type="molecule type" value="Genomic_DNA"/>
</dbReference>
<protein>
    <submittedName>
        <fullName evidence="1">Uncharacterized protein</fullName>
    </submittedName>
</protein>
<accession>A0AAN7CCR1</accession>
<reference evidence="1" key="1">
    <citation type="journal article" date="2023" name="Mol. Phylogenet. Evol.">
        <title>Genome-scale phylogeny and comparative genomics of the fungal order Sordariales.</title>
        <authorList>
            <person name="Hensen N."/>
            <person name="Bonometti L."/>
            <person name="Westerberg I."/>
            <person name="Brannstrom I.O."/>
            <person name="Guillou S."/>
            <person name="Cros-Aarteil S."/>
            <person name="Calhoun S."/>
            <person name="Haridas S."/>
            <person name="Kuo A."/>
            <person name="Mondo S."/>
            <person name="Pangilinan J."/>
            <person name="Riley R."/>
            <person name="LaButti K."/>
            <person name="Andreopoulos B."/>
            <person name="Lipzen A."/>
            <person name="Chen C."/>
            <person name="Yan M."/>
            <person name="Daum C."/>
            <person name="Ng V."/>
            <person name="Clum A."/>
            <person name="Steindorff A."/>
            <person name="Ohm R.A."/>
            <person name="Martin F."/>
            <person name="Silar P."/>
            <person name="Natvig D.O."/>
            <person name="Lalanne C."/>
            <person name="Gautier V."/>
            <person name="Ament-Velasquez S.L."/>
            <person name="Kruys A."/>
            <person name="Hutchinson M.I."/>
            <person name="Powell A.J."/>
            <person name="Barry K."/>
            <person name="Miller A.N."/>
            <person name="Grigoriev I.V."/>
            <person name="Debuchy R."/>
            <person name="Gladieux P."/>
            <person name="Hiltunen Thoren M."/>
            <person name="Johannesson H."/>
        </authorList>
    </citation>
    <scope>NUCLEOTIDE SEQUENCE</scope>
    <source>
        <strain evidence="1">CBS 532.94</strain>
    </source>
</reference>
<reference evidence="1" key="2">
    <citation type="submission" date="2023-05" db="EMBL/GenBank/DDBJ databases">
        <authorList>
            <consortium name="Lawrence Berkeley National Laboratory"/>
            <person name="Steindorff A."/>
            <person name="Hensen N."/>
            <person name="Bonometti L."/>
            <person name="Westerberg I."/>
            <person name="Brannstrom I.O."/>
            <person name="Guillou S."/>
            <person name="Cros-Aarteil S."/>
            <person name="Calhoun S."/>
            <person name="Haridas S."/>
            <person name="Kuo A."/>
            <person name="Mondo S."/>
            <person name="Pangilinan J."/>
            <person name="Riley R."/>
            <person name="Labutti K."/>
            <person name="Andreopoulos B."/>
            <person name="Lipzen A."/>
            <person name="Chen C."/>
            <person name="Yanf M."/>
            <person name="Daum C."/>
            <person name="Ng V."/>
            <person name="Clum A."/>
            <person name="Ohm R."/>
            <person name="Martin F."/>
            <person name="Silar P."/>
            <person name="Natvig D."/>
            <person name="Lalanne C."/>
            <person name="Gautier V."/>
            <person name="Ament-Velasquez S.L."/>
            <person name="Kruys A."/>
            <person name="Hutchinson M.I."/>
            <person name="Powell A.J."/>
            <person name="Barry K."/>
            <person name="Miller A.N."/>
            <person name="Grigoriev I.V."/>
            <person name="Debuchy R."/>
            <person name="Gladieux P."/>
            <person name="Thoren M.H."/>
            <person name="Johannesson H."/>
        </authorList>
    </citation>
    <scope>NUCLEOTIDE SEQUENCE</scope>
    <source>
        <strain evidence="1">CBS 532.94</strain>
    </source>
</reference>
<organism evidence="1 2">
    <name type="scientific">Achaetomium macrosporum</name>
    <dbReference type="NCBI Taxonomy" id="79813"/>
    <lineage>
        <taxon>Eukaryota</taxon>
        <taxon>Fungi</taxon>
        <taxon>Dikarya</taxon>
        <taxon>Ascomycota</taxon>
        <taxon>Pezizomycotina</taxon>
        <taxon>Sordariomycetes</taxon>
        <taxon>Sordariomycetidae</taxon>
        <taxon>Sordariales</taxon>
        <taxon>Chaetomiaceae</taxon>
        <taxon>Achaetomium</taxon>
    </lineage>
</organism>
<gene>
    <name evidence="1" type="ORF">C8A03DRAFT_33351</name>
</gene>
<keyword evidence="2" id="KW-1185">Reference proteome</keyword>
<proteinExistence type="predicted"/>
<sequence>MAEFNLAALPDDIIHEICTTLCPHCRRCTHRFVSDEMALVALCEVARRFRCIAQPVLYHYFTSRVFRGTSNIRRMLLFLRTLVEQPNLASMVRYLHIVAQERSSTSTGNQAEDLLNMSENIITEACARLGIAAVRITHLDSLAYYTVIQLLIAHLPRCELLYFGEYSTVAGPPVQKDLQVFRLLTGATASTDPSRFQLDCLKRIEVFNTELDEGLAVSLWELSDLFVLAPNLQCIEGSELRCEGGPDSVLSIASVVELRINWSELSYRQLDVLLDSCAPLRIFSFSFDYKGESGHRHPSPRQAVRALLRRHRATLEFLSLFSHSEASAGEQVDTTLKPFPRLAFLEVDAYCFGNPSNLANDFLVRLLPESLQSFTLVVAAEHRALQKHLRRLSQSRHLFKELQHVKIWGACREPWMTQEDTASLEGLFKEVGIKFTIKQIGLQVL</sequence>
<dbReference type="AlphaFoldDB" id="A0AAN7CCR1"/>
<evidence type="ECO:0000313" key="1">
    <source>
        <dbReference type="EMBL" id="KAK4238598.1"/>
    </source>
</evidence>
<name>A0AAN7CCR1_9PEZI</name>